<feature type="transmembrane region" description="Helical" evidence="2">
    <location>
        <begin position="215"/>
        <end position="236"/>
    </location>
</feature>
<dbReference type="Pfam" id="PF00957">
    <property type="entry name" value="Synaptobrevin"/>
    <property type="match status" value="1"/>
</dbReference>
<keyword evidence="2" id="KW-0812">Transmembrane</keyword>
<evidence type="ECO:0000313" key="7">
    <source>
        <dbReference type="EMBL" id="KAA0177072.1"/>
    </source>
</evidence>
<evidence type="ECO:0000313" key="4">
    <source>
        <dbReference type="EMBL" id="KAA0149589.1"/>
    </source>
</evidence>
<dbReference type="EMBL" id="VLTN01000041">
    <property type="protein sequence ID" value="KAA0149589.1"/>
    <property type="molecule type" value="Genomic_DNA"/>
</dbReference>
<accession>A0A5A8CIH1</accession>
<keyword evidence="2" id="KW-0472">Membrane</keyword>
<evidence type="ECO:0000256" key="2">
    <source>
        <dbReference type="SAM" id="Phobius"/>
    </source>
</evidence>
<comment type="caution">
    <text evidence="5">The sequence shown here is derived from an EMBL/GenBank/DDBJ whole genome shotgun (WGS) entry which is preliminary data.</text>
</comment>
<dbReference type="Gene3D" id="3.30.450.50">
    <property type="entry name" value="Longin domain"/>
    <property type="match status" value="1"/>
</dbReference>
<dbReference type="Proteomes" id="UP000325113">
    <property type="component" value="Unassembled WGS sequence"/>
</dbReference>
<dbReference type="Proteomes" id="UP000323011">
    <property type="component" value="Unassembled WGS sequence"/>
</dbReference>
<feature type="domain" description="V-SNARE coiled-coil homology" evidence="3">
    <location>
        <begin position="151"/>
        <end position="211"/>
    </location>
</feature>
<evidence type="ECO:0000313" key="8">
    <source>
        <dbReference type="Proteomes" id="UP000322899"/>
    </source>
</evidence>
<dbReference type="AlphaFoldDB" id="A0A5A8CIH1"/>
<dbReference type="Proteomes" id="UP000324907">
    <property type="component" value="Unassembled WGS sequence"/>
</dbReference>
<keyword evidence="1" id="KW-0175">Coiled coil</keyword>
<dbReference type="EMBL" id="VLTL01000002">
    <property type="protein sequence ID" value="KAA0172184.1"/>
    <property type="molecule type" value="Genomic_DNA"/>
</dbReference>
<gene>
    <name evidence="7" type="ORF">FNF27_01402</name>
    <name evidence="6" type="ORF">FNF28_00187</name>
    <name evidence="4" type="ORF">FNF29_05801</name>
    <name evidence="5" type="ORF">FNF31_06659</name>
</gene>
<evidence type="ECO:0000256" key="1">
    <source>
        <dbReference type="PROSITE-ProRule" id="PRU00290"/>
    </source>
</evidence>
<reference evidence="8 9" key="1">
    <citation type="submission" date="2019-07" db="EMBL/GenBank/DDBJ databases">
        <title>Genomes of Cafeteria roenbergensis.</title>
        <authorList>
            <person name="Fischer M.G."/>
            <person name="Hackl T."/>
            <person name="Roman M."/>
        </authorList>
    </citation>
    <scope>NUCLEOTIDE SEQUENCE [LARGE SCALE GENOMIC DNA]</scope>
    <source>
        <strain evidence="4 9">BVI</strain>
        <strain evidence="5 11">Cflag</strain>
        <strain evidence="7 8">E4-10P</strain>
        <strain evidence="6 10">RCC970-E3</strain>
    </source>
</reference>
<keyword evidence="2" id="KW-1133">Transmembrane helix</keyword>
<dbReference type="InterPro" id="IPR042855">
    <property type="entry name" value="V_SNARE_CC"/>
</dbReference>
<sequence length="239" mass="26024">MAAMSADRVVKYIAVARLSDHVIACSHVQQADPTVNYDERVEAVLKRGKWGSVSSHLLIHDGSNAIHLVTGTDKRVYFCITSSSYPQRFVVPSGSGSSDKPTLLGEVRSMVEGPEFADLSLTCGRQGLGRTARGRLAKIAATFNNLEEIDSMTRVRGKLDEVKGAMSENISLALNNLDAAKDAEERSAGLRESADRFKRDARTVEHTMRCRAWKWNALIALLIIGVLCAIIIPIAVNAS</sequence>
<keyword evidence="9" id="KW-1185">Reference proteome</keyword>
<dbReference type="Gene3D" id="1.20.5.110">
    <property type="match status" value="1"/>
</dbReference>
<dbReference type="OrthoDB" id="397200at2759"/>
<evidence type="ECO:0000313" key="6">
    <source>
        <dbReference type="EMBL" id="KAA0172184.1"/>
    </source>
</evidence>
<dbReference type="PROSITE" id="PS50892">
    <property type="entry name" value="V_SNARE"/>
    <property type="match status" value="1"/>
</dbReference>
<evidence type="ECO:0000313" key="9">
    <source>
        <dbReference type="Proteomes" id="UP000323011"/>
    </source>
</evidence>
<organism evidence="5 11">
    <name type="scientific">Cafeteria roenbergensis</name>
    <name type="common">Marine flagellate</name>
    <dbReference type="NCBI Taxonomy" id="33653"/>
    <lineage>
        <taxon>Eukaryota</taxon>
        <taxon>Sar</taxon>
        <taxon>Stramenopiles</taxon>
        <taxon>Bigyra</taxon>
        <taxon>Opalozoa</taxon>
        <taxon>Bicosoecida</taxon>
        <taxon>Cafeteriaceae</taxon>
        <taxon>Cafeteria</taxon>
    </lineage>
</organism>
<evidence type="ECO:0000259" key="3">
    <source>
        <dbReference type="PROSITE" id="PS50892"/>
    </source>
</evidence>
<dbReference type="EMBL" id="VLTM01000107">
    <property type="protein sequence ID" value="KAA0152284.1"/>
    <property type="molecule type" value="Genomic_DNA"/>
</dbReference>
<dbReference type="CDD" id="cd15843">
    <property type="entry name" value="R-SNARE"/>
    <property type="match status" value="1"/>
</dbReference>
<dbReference type="SUPFAM" id="SSF58038">
    <property type="entry name" value="SNARE fusion complex"/>
    <property type="match status" value="1"/>
</dbReference>
<dbReference type="EMBL" id="VLTO01000005">
    <property type="protein sequence ID" value="KAA0177072.1"/>
    <property type="molecule type" value="Genomic_DNA"/>
</dbReference>
<protein>
    <recommendedName>
        <fullName evidence="3">V-SNARE coiled-coil homology domain-containing protein</fullName>
    </recommendedName>
</protein>
<dbReference type="Proteomes" id="UP000322899">
    <property type="component" value="Unassembled WGS sequence"/>
</dbReference>
<name>A0A5A8CIH1_CAFRO</name>
<evidence type="ECO:0000313" key="11">
    <source>
        <dbReference type="Proteomes" id="UP000325113"/>
    </source>
</evidence>
<evidence type="ECO:0000313" key="5">
    <source>
        <dbReference type="EMBL" id="KAA0152284.1"/>
    </source>
</evidence>
<evidence type="ECO:0000313" key="10">
    <source>
        <dbReference type="Proteomes" id="UP000324907"/>
    </source>
</evidence>
<proteinExistence type="predicted"/>